<dbReference type="KEGG" id="yrh:AABB31_07285"/>
<sequence>MRQLKIYTSLWAMQPHDQTGIKLPYDQVCAMVAQAGFDGMAIDLGASDVAVAHAVRPHMQAHDLTPLIVAFPKSIESLEDTLHMAADFGAPFVDVIGQVMPIELDDMVPVIETWMAMSDRIGVPVQFETHRNCITNDLYTTLQLLKRIPDMRLCADLSHYVVDREFWFPLSDHDLGLISRILQRADSFQGRVASRQQIQLQLDFPQNQKWVDLFKAWWREGLTDWRRRNATGDCIFVCELGPPEYAMTGPDGREMSDRWAEGQVIMQWVRDIWDDLGGDDTV</sequence>
<organism evidence="1 2">
    <name type="scientific">Yoonia rhodophyticola</name>
    <dbReference type="NCBI Taxonomy" id="3137370"/>
    <lineage>
        <taxon>Bacteria</taxon>
        <taxon>Pseudomonadati</taxon>
        <taxon>Pseudomonadota</taxon>
        <taxon>Alphaproteobacteria</taxon>
        <taxon>Rhodobacterales</taxon>
        <taxon>Paracoccaceae</taxon>
        <taxon>Yoonia</taxon>
    </lineage>
</organism>
<dbReference type="Proteomes" id="UP001470809">
    <property type="component" value="Chromosome"/>
</dbReference>
<protein>
    <submittedName>
        <fullName evidence="1">Sugar phosphate isomerase/epimerase family protein</fullName>
    </submittedName>
</protein>
<dbReference type="Gene3D" id="3.20.20.150">
    <property type="entry name" value="Divalent-metal-dependent TIM barrel enzymes"/>
    <property type="match status" value="1"/>
</dbReference>
<gene>
    <name evidence="1" type="ORF">AABB31_07285</name>
</gene>
<keyword evidence="1" id="KW-0413">Isomerase</keyword>
<dbReference type="InterPro" id="IPR036237">
    <property type="entry name" value="Xyl_isomerase-like_sf"/>
</dbReference>
<proteinExistence type="predicted"/>
<reference evidence="1" key="1">
    <citation type="submission" date="2024-08" db="EMBL/GenBank/DDBJ databases">
        <title>Phylogenomic analyses of a clade within the roseobacter group suggest taxonomic reassignments of species of the genera Aestuariivita, Citreicella, Loktanella, Nautella, Pelagibaca, Ruegeria, Thalassobius, Thiobacimonas and Tropicibacter, and the proposal o.</title>
        <authorList>
            <person name="Jeon C.O."/>
        </authorList>
    </citation>
    <scope>NUCLEOTIDE SEQUENCE</scope>
    <source>
        <strain evidence="1">SS1-5</strain>
    </source>
</reference>
<evidence type="ECO:0000313" key="2">
    <source>
        <dbReference type="Proteomes" id="UP001470809"/>
    </source>
</evidence>
<dbReference type="EMBL" id="CP151767">
    <property type="protein sequence ID" value="WZU68673.1"/>
    <property type="molecule type" value="Genomic_DNA"/>
</dbReference>
<dbReference type="SUPFAM" id="SSF51658">
    <property type="entry name" value="Xylose isomerase-like"/>
    <property type="match status" value="1"/>
</dbReference>
<evidence type="ECO:0000313" key="1">
    <source>
        <dbReference type="EMBL" id="WZU68673.1"/>
    </source>
</evidence>
<accession>A0AAN0MLL9</accession>
<dbReference type="GO" id="GO:0016853">
    <property type="term" value="F:isomerase activity"/>
    <property type="evidence" value="ECO:0007669"/>
    <property type="project" value="UniProtKB-KW"/>
</dbReference>
<dbReference type="AlphaFoldDB" id="A0AAN0MLL9"/>
<keyword evidence="2" id="KW-1185">Reference proteome</keyword>
<name>A0AAN0MLL9_9RHOB</name>
<dbReference type="RefSeq" id="WP_342077963.1">
    <property type="nucleotide sequence ID" value="NZ_CP151767.2"/>
</dbReference>